<keyword evidence="1" id="KW-1133">Transmembrane helix</keyword>
<evidence type="ECO:0000256" key="1">
    <source>
        <dbReference type="SAM" id="Phobius"/>
    </source>
</evidence>
<keyword evidence="3" id="KW-1185">Reference proteome</keyword>
<evidence type="ECO:0000313" key="3">
    <source>
        <dbReference type="Proteomes" id="UP000076967"/>
    </source>
</evidence>
<keyword evidence="1" id="KW-0472">Membrane</keyword>
<protein>
    <submittedName>
        <fullName evidence="2">Uncharacterized protein</fullName>
    </submittedName>
</protein>
<accession>A0A162LY86</accession>
<feature type="transmembrane region" description="Helical" evidence="1">
    <location>
        <begin position="27"/>
        <end position="49"/>
    </location>
</feature>
<name>A0A162LY86_9BACL</name>
<feature type="transmembrane region" description="Helical" evidence="1">
    <location>
        <begin position="5"/>
        <end position="21"/>
    </location>
</feature>
<organism evidence="2 3">
    <name type="scientific">Paenibacillus glacialis</name>
    <dbReference type="NCBI Taxonomy" id="494026"/>
    <lineage>
        <taxon>Bacteria</taxon>
        <taxon>Bacillati</taxon>
        <taxon>Bacillota</taxon>
        <taxon>Bacilli</taxon>
        <taxon>Bacillales</taxon>
        <taxon>Paenibacillaceae</taxon>
        <taxon>Paenibacillus</taxon>
    </lineage>
</organism>
<keyword evidence="1" id="KW-0812">Transmembrane</keyword>
<proteinExistence type="predicted"/>
<gene>
    <name evidence="2" type="ORF">PGLA_15650</name>
</gene>
<sequence length="212" mass="24850">MVRNVIVYLFIFIVSMILSMRNISTVYIVSVAILIAILSIMLPYIHMVLQETNLVRLEKFLIRQRKNPALYLFYAIANKQDEEVRILIDRLLVKYKHPQKQALYKAIYGTYRKNITTVKNEVSLIQSVQFRYYYETYVYIEEGNLELARATTAKVSKPWMKNSLLSEIELQTGNRPEAIELARQALQSSRGLQRYIVYKNYERELPEAVLGA</sequence>
<dbReference type="AlphaFoldDB" id="A0A162LY86"/>
<comment type="caution">
    <text evidence="2">The sequence shown here is derived from an EMBL/GenBank/DDBJ whole genome shotgun (WGS) entry which is preliminary data.</text>
</comment>
<reference evidence="2 3" key="1">
    <citation type="submission" date="2016-03" db="EMBL/GenBank/DDBJ databases">
        <title>Draft genome sequence of Paenibacillus glacialis DSM 22343.</title>
        <authorList>
            <person name="Shin S.-K."/>
            <person name="Yi H."/>
        </authorList>
    </citation>
    <scope>NUCLEOTIDE SEQUENCE [LARGE SCALE GENOMIC DNA]</scope>
    <source>
        <strain evidence="2 3">DSM 22343</strain>
    </source>
</reference>
<dbReference type="EMBL" id="LVJH01000027">
    <property type="protein sequence ID" value="OAB41707.1"/>
    <property type="molecule type" value="Genomic_DNA"/>
</dbReference>
<dbReference type="Proteomes" id="UP000076967">
    <property type="component" value="Unassembled WGS sequence"/>
</dbReference>
<evidence type="ECO:0000313" key="2">
    <source>
        <dbReference type="EMBL" id="OAB41707.1"/>
    </source>
</evidence>